<feature type="region of interest" description="Disordered" evidence="1">
    <location>
        <begin position="1"/>
        <end position="75"/>
    </location>
</feature>
<gene>
    <name evidence="2" type="ORF">PILCRDRAFT_469308</name>
</gene>
<dbReference type="Proteomes" id="UP000054166">
    <property type="component" value="Unassembled WGS sequence"/>
</dbReference>
<dbReference type="AlphaFoldDB" id="A0A0C3BZ53"/>
<dbReference type="InParanoid" id="A0A0C3BZ53"/>
<dbReference type="EMBL" id="KN832994">
    <property type="protein sequence ID" value="KIM82632.1"/>
    <property type="molecule type" value="Genomic_DNA"/>
</dbReference>
<reference evidence="2 3" key="1">
    <citation type="submission" date="2014-04" db="EMBL/GenBank/DDBJ databases">
        <authorList>
            <consortium name="DOE Joint Genome Institute"/>
            <person name="Kuo A."/>
            <person name="Tarkka M."/>
            <person name="Buscot F."/>
            <person name="Kohler A."/>
            <person name="Nagy L.G."/>
            <person name="Floudas D."/>
            <person name="Copeland A."/>
            <person name="Barry K.W."/>
            <person name="Cichocki N."/>
            <person name="Veneault-Fourrey C."/>
            <person name="LaButti K."/>
            <person name="Lindquist E.A."/>
            <person name="Lipzen A."/>
            <person name="Lundell T."/>
            <person name="Morin E."/>
            <person name="Murat C."/>
            <person name="Sun H."/>
            <person name="Tunlid A."/>
            <person name="Henrissat B."/>
            <person name="Grigoriev I.V."/>
            <person name="Hibbett D.S."/>
            <person name="Martin F."/>
            <person name="Nordberg H.P."/>
            <person name="Cantor M.N."/>
            <person name="Hua S.X."/>
        </authorList>
    </citation>
    <scope>NUCLEOTIDE SEQUENCE [LARGE SCALE GENOMIC DNA]</scope>
    <source>
        <strain evidence="2 3">F 1598</strain>
    </source>
</reference>
<dbReference type="HOGENOM" id="CLU_2197931_0_0_1"/>
<protein>
    <submittedName>
        <fullName evidence="2">Uncharacterized protein</fullName>
    </submittedName>
</protein>
<accession>A0A0C3BZ53</accession>
<evidence type="ECO:0000313" key="3">
    <source>
        <dbReference type="Proteomes" id="UP000054166"/>
    </source>
</evidence>
<evidence type="ECO:0000313" key="2">
    <source>
        <dbReference type="EMBL" id="KIM82632.1"/>
    </source>
</evidence>
<name>A0A0C3BZ53_PILCF</name>
<organism evidence="2 3">
    <name type="scientific">Piloderma croceum (strain F 1598)</name>
    <dbReference type="NCBI Taxonomy" id="765440"/>
    <lineage>
        <taxon>Eukaryota</taxon>
        <taxon>Fungi</taxon>
        <taxon>Dikarya</taxon>
        <taxon>Basidiomycota</taxon>
        <taxon>Agaricomycotina</taxon>
        <taxon>Agaricomycetes</taxon>
        <taxon>Agaricomycetidae</taxon>
        <taxon>Atheliales</taxon>
        <taxon>Atheliaceae</taxon>
        <taxon>Piloderma</taxon>
    </lineage>
</organism>
<reference evidence="3" key="2">
    <citation type="submission" date="2015-01" db="EMBL/GenBank/DDBJ databases">
        <title>Evolutionary Origins and Diversification of the Mycorrhizal Mutualists.</title>
        <authorList>
            <consortium name="DOE Joint Genome Institute"/>
            <consortium name="Mycorrhizal Genomics Consortium"/>
            <person name="Kohler A."/>
            <person name="Kuo A."/>
            <person name="Nagy L.G."/>
            <person name="Floudas D."/>
            <person name="Copeland A."/>
            <person name="Barry K.W."/>
            <person name="Cichocki N."/>
            <person name="Veneault-Fourrey C."/>
            <person name="LaButti K."/>
            <person name="Lindquist E.A."/>
            <person name="Lipzen A."/>
            <person name="Lundell T."/>
            <person name="Morin E."/>
            <person name="Murat C."/>
            <person name="Riley R."/>
            <person name="Ohm R."/>
            <person name="Sun H."/>
            <person name="Tunlid A."/>
            <person name="Henrissat B."/>
            <person name="Grigoriev I.V."/>
            <person name="Hibbett D.S."/>
            <person name="Martin F."/>
        </authorList>
    </citation>
    <scope>NUCLEOTIDE SEQUENCE [LARGE SCALE GENOMIC DNA]</scope>
    <source>
        <strain evidence="3">F 1598</strain>
    </source>
</reference>
<sequence length="108" mass="11268">MPIANILDEQISSRETLDGSPVQAADAIPTKSASADLGIEQPMEQNLLPPTTDIPGSPSLPSAGEITTEPDKGITSDLPVQIEEINELGISNLTAEDPPVHVRDGNSS</sequence>
<keyword evidence="3" id="KW-1185">Reference proteome</keyword>
<proteinExistence type="predicted"/>
<evidence type="ECO:0000256" key="1">
    <source>
        <dbReference type="SAM" id="MobiDB-lite"/>
    </source>
</evidence>